<reference evidence="1" key="1">
    <citation type="submission" date="2024-07" db="EMBL/GenBank/DDBJ databases">
        <authorList>
            <person name="Yu S.T."/>
        </authorList>
    </citation>
    <scope>NUCLEOTIDE SEQUENCE</scope>
    <source>
        <strain evidence="1">Y1</strain>
    </source>
</reference>
<gene>
    <name evidence="1" type="ORF">AB2U05_13430</name>
</gene>
<organism evidence="1">
    <name type="scientific">Streptomyces sp. Y1</name>
    <dbReference type="NCBI Taxonomy" id="3238634"/>
    <lineage>
        <taxon>Bacteria</taxon>
        <taxon>Bacillati</taxon>
        <taxon>Actinomycetota</taxon>
        <taxon>Actinomycetes</taxon>
        <taxon>Kitasatosporales</taxon>
        <taxon>Streptomycetaceae</taxon>
        <taxon>Streptomyces</taxon>
    </lineage>
</organism>
<dbReference type="RefSeq" id="WP_369183303.1">
    <property type="nucleotide sequence ID" value="NZ_CP163445.1"/>
</dbReference>
<evidence type="ECO:0000313" key="1">
    <source>
        <dbReference type="EMBL" id="XDQ79390.1"/>
    </source>
</evidence>
<sequence>MTARSRRDPAVEAEAYGATMTVTEPPQADRQAAARYIARRARDADDEQLLLAALGLDQPPA</sequence>
<dbReference type="EMBL" id="CP163445">
    <property type="protein sequence ID" value="XDQ79390.1"/>
    <property type="molecule type" value="Genomic_DNA"/>
</dbReference>
<dbReference type="AlphaFoldDB" id="A0AB39TJK3"/>
<protein>
    <submittedName>
        <fullName evidence="1">Uncharacterized protein</fullName>
    </submittedName>
</protein>
<name>A0AB39TJK3_9ACTN</name>
<accession>A0AB39TJK3</accession>
<proteinExistence type="predicted"/>